<sequence length="190" mass="21303">SVYNLSLITTITNGSPTGMDDQLAEDPGSLQEPAHKNGRRWNRFIEVLDRTLERSLNEGIVANTANGLGNPTLVNDCLAQMLLIVRANIKSEFVEIANYWDLPSKLQLMDDIERRQPIRQDGRRVLAPLPVPVNETAARKAIDLKRQNNEHLREILLAKEKENQDLQRRIAELDKSAATLASTVKQCAQG</sequence>
<keyword evidence="8" id="KW-0131">Cell cycle</keyword>
<evidence type="ECO:0000256" key="11">
    <source>
        <dbReference type="SAM" id="MobiDB-lite"/>
    </source>
</evidence>
<comment type="subcellular location">
    <subcellularLocation>
        <location evidence="2">Chromosome</location>
        <location evidence="2">Centromere</location>
        <location evidence="2">Kinetochore</location>
    </subcellularLocation>
    <subcellularLocation>
        <location evidence="1">Nucleus</location>
    </subcellularLocation>
</comment>
<name>A0A0H5R6F7_9EUKA</name>
<evidence type="ECO:0000256" key="7">
    <source>
        <dbReference type="ARBA" id="ARBA00023242"/>
    </source>
</evidence>
<evidence type="ECO:0000256" key="5">
    <source>
        <dbReference type="ARBA" id="ARBA00022776"/>
    </source>
</evidence>
<feature type="coiled-coil region" evidence="10">
    <location>
        <begin position="134"/>
        <end position="183"/>
    </location>
</feature>
<keyword evidence="5" id="KW-0498">Mitosis</keyword>
<dbReference type="GO" id="GO:0051301">
    <property type="term" value="P:cell division"/>
    <property type="evidence" value="ECO:0007669"/>
    <property type="project" value="UniProtKB-KW"/>
</dbReference>
<proteinExistence type="predicted"/>
<dbReference type="GO" id="GO:0005634">
    <property type="term" value="C:nucleus"/>
    <property type="evidence" value="ECO:0007669"/>
    <property type="project" value="UniProtKB-SubCell"/>
</dbReference>
<keyword evidence="7" id="KW-0539">Nucleus</keyword>
<dbReference type="EMBL" id="HACM01008895">
    <property type="protein sequence ID" value="CRZ09337.1"/>
    <property type="molecule type" value="Transcribed_RNA"/>
</dbReference>
<evidence type="ECO:0000256" key="9">
    <source>
        <dbReference type="ARBA" id="ARBA00023328"/>
    </source>
</evidence>
<keyword evidence="9" id="KW-0137">Centromere</keyword>
<evidence type="ECO:0000256" key="2">
    <source>
        <dbReference type="ARBA" id="ARBA00004629"/>
    </source>
</evidence>
<keyword evidence="3" id="KW-0158">Chromosome</keyword>
<keyword evidence="4" id="KW-0132">Cell division</keyword>
<organism evidence="12">
    <name type="scientific">Spongospora subterranea</name>
    <dbReference type="NCBI Taxonomy" id="70186"/>
    <lineage>
        <taxon>Eukaryota</taxon>
        <taxon>Sar</taxon>
        <taxon>Rhizaria</taxon>
        <taxon>Endomyxa</taxon>
        <taxon>Phytomyxea</taxon>
        <taxon>Plasmodiophorida</taxon>
        <taxon>Plasmodiophoridae</taxon>
        <taxon>Spongospora</taxon>
    </lineage>
</organism>
<evidence type="ECO:0000256" key="10">
    <source>
        <dbReference type="SAM" id="Coils"/>
    </source>
</evidence>
<evidence type="ECO:0000256" key="3">
    <source>
        <dbReference type="ARBA" id="ARBA00022454"/>
    </source>
</evidence>
<keyword evidence="10" id="KW-0175">Coiled coil</keyword>
<accession>A0A0H5R6F7</accession>
<reference evidence="12" key="1">
    <citation type="submission" date="2015-04" db="EMBL/GenBank/DDBJ databases">
        <title>The genome sequence of the plant pathogenic Rhizarian Plasmodiophora brassicae reveals insights in its biotrophic life cycle and the origin of chitin synthesis.</title>
        <authorList>
            <person name="Schwelm A."/>
            <person name="Fogelqvist J."/>
            <person name="Knaust A."/>
            <person name="Julke S."/>
            <person name="Lilja T."/>
            <person name="Dhandapani V."/>
            <person name="Bonilla-Rosso G."/>
            <person name="Karlsson M."/>
            <person name="Shevchenko A."/>
            <person name="Choi S.R."/>
            <person name="Kim H.G."/>
            <person name="Park J.Y."/>
            <person name="Lim Y.P."/>
            <person name="Ludwig-Muller J."/>
            <person name="Dixelius C."/>
        </authorList>
    </citation>
    <scope>NUCLEOTIDE SEQUENCE</scope>
    <source>
        <tissue evidence="12">Potato root galls</tissue>
    </source>
</reference>
<evidence type="ECO:0000256" key="4">
    <source>
        <dbReference type="ARBA" id="ARBA00022618"/>
    </source>
</evidence>
<feature type="region of interest" description="Disordered" evidence="11">
    <location>
        <begin position="16"/>
        <end position="35"/>
    </location>
</feature>
<evidence type="ECO:0000256" key="1">
    <source>
        <dbReference type="ARBA" id="ARBA00004123"/>
    </source>
</evidence>
<keyword evidence="6" id="KW-0995">Kinetochore</keyword>
<dbReference type="InterPro" id="IPR007128">
    <property type="entry name" value="PMF1/Nnf1"/>
</dbReference>
<evidence type="ECO:0000313" key="12">
    <source>
        <dbReference type="EMBL" id="CRZ09337.1"/>
    </source>
</evidence>
<protein>
    <submittedName>
        <fullName evidence="12">Uncharacterized protein</fullName>
    </submittedName>
</protein>
<dbReference type="Pfam" id="PF03980">
    <property type="entry name" value="Nnf1"/>
    <property type="match status" value="1"/>
</dbReference>
<evidence type="ECO:0000256" key="8">
    <source>
        <dbReference type="ARBA" id="ARBA00023306"/>
    </source>
</evidence>
<dbReference type="AlphaFoldDB" id="A0A0H5R6F7"/>
<dbReference type="GO" id="GO:0000444">
    <property type="term" value="C:MIS12/MIND type complex"/>
    <property type="evidence" value="ECO:0007669"/>
    <property type="project" value="InterPro"/>
</dbReference>
<evidence type="ECO:0000256" key="6">
    <source>
        <dbReference type="ARBA" id="ARBA00022838"/>
    </source>
</evidence>
<feature type="non-terminal residue" evidence="12">
    <location>
        <position position="1"/>
    </location>
</feature>